<name>A0AC61RMA2_9BACT</name>
<evidence type="ECO:0000313" key="2">
    <source>
        <dbReference type="Proteomes" id="UP000306319"/>
    </source>
</evidence>
<proteinExistence type="predicted"/>
<dbReference type="Proteomes" id="UP000306319">
    <property type="component" value="Unassembled WGS sequence"/>
</dbReference>
<reference evidence="1" key="1">
    <citation type="submission" date="2019-04" db="EMBL/GenBank/DDBJ databases">
        <title>Microbes associate with the intestines of laboratory mice.</title>
        <authorList>
            <person name="Navarre W."/>
            <person name="Wong E."/>
            <person name="Huang K."/>
            <person name="Tropini C."/>
            <person name="Ng K."/>
            <person name="Yu B."/>
        </authorList>
    </citation>
    <scope>NUCLEOTIDE SEQUENCE</scope>
    <source>
        <strain evidence="1">NM04_E33</strain>
    </source>
</reference>
<gene>
    <name evidence="1" type="ORF">E5331_00635</name>
</gene>
<keyword evidence="2" id="KW-1185">Reference proteome</keyword>
<organism evidence="1 2">
    <name type="scientific">Lepagella muris</name>
    <dbReference type="NCBI Taxonomy" id="3032870"/>
    <lineage>
        <taxon>Bacteria</taxon>
        <taxon>Pseudomonadati</taxon>
        <taxon>Bacteroidota</taxon>
        <taxon>Bacteroidia</taxon>
        <taxon>Bacteroidales</taxon>
        <taxon>Muribaculaceae</taxon>
        <taxon>Lepagella</taxon>
    </lineage>
</organism>
<sequence>MSAIGIKRLFYTDPSNITADLTGALLAALLKATTTKEVKNVHQDTWTLEETEAQQDGYRNQLTGSIYRMGTKTMGEVTFNWTIGKYDYFTKAEFLGGVATATSWKRPRGIVEIQKALIALTEDNQYVVLPYANVRSREANTDGAIGLAVIGTMMEPDNEAIMPEYWFDMSEVTEAGS</sequence>
<dbReference type="EMBL" id="SRYB01000001">
    <property type="protein sequence ID" value="TGY80918.1"/>
    <property type="molecule type" value="Genomic_DNA"/>
</dbReference>
<accession>A0AC61RMA2</accession>
<protein>
    <submittedName>
        <fullName evidence="1">Uncharacterized protein</fullName>
    </submittedName>
</protein>
<evidence type="ECO:0000313" key="1">
    <source>
        <dbReference type="EMBL" id="TGY80918.1"/>
    </source>
</evidence>
<comment type="caution">
    <text evidence="1">The sequence shown here is derived from an EMBL/GenBank/DDBJ whole genome shotgun (WGS) entry which is preliminary data.</text>
</comment>